<dbReference type="KEGG" id="sual:KDD17_17505"/>
<dbReference type="PRINTS" id="PR01488">
    <property type="entry name" value="RTXTOXINA"/>
</dbReference>
<dbReference type="InterPro" id="IPR050557">
    <property type="entry name" value="RTX_toxin/Mannuronan_C5-epim"/>
</dbReference>
<keyword evidence="4" id="KW-0800">Toxin</keyword>
<sequence>MKNVATHIVTSSNWNNPAFWSGINQSTAGHTLDFDSLPSNFTVNLDQATGKLTLSDGTTTFVVGESGVSGVDANLGGATLFDFFTILSGTLGDDTLLGTAGNDIINAGSGDDTVLGGLGDDTLDGGAGVDRIFAGEGADSVDGGANADLITGDGGADFIKGGSGNDTLFGGQDSATSSGGSDAPSLSFGVFHLGYAPEMDTTDGNTVNENAAAILGTFGSAQNALYHSLQTAVASDTDGNTWINIGDTETAETITIDGTAREIDVASFYDATVTFTDGTTGNFNTVVLQTTDGHLYMMPETTNNADHALLTSKPIESVTLDAVSVNYTNVSATRMDGNYALPGDTDTSNDTLEGGSGDDVLYGGGGDDALYSNLGNDTMYGGDGDDYLQSGSSTGTAAFGEGGNDLFNISVGLQDGGDDDDIFRAIFGFRAATIVGGEGGTDFDIIDLSSVSATLSVDWTGAEAGTIISGSDTLTFSEIERITLGSNTDTVDARAETRGVNLDTGAGNDSIRDGQGNDTIYGGAGNDRATLFGGQGDDLLVDVETVYVEGEAGNDTIIAGTGGGFVGLDENWNLSFSDGQNAISSDGTYTLTLTDVYSFDAYGTASFVDASGAGQGISFFAYDGTDTVVGSNFDDQVFGFGSGSLNVSAGAGNDAIDGSLSAGDTLSGQAGNDSLQGFGGDDVLSGGSGNDTLEGGDGNDLLDGGEGDDIVNAGAGDDTVLSNFSSFDGSTDDVYDGGSGVDTFTIGGTGTDGFSYSINLETGAGSYGNTYLNFENVTGGSGDDTFLGTSDDNILIGNGGNDILLGGDGADTIAGGDGDDYIEGGAGDDFLTTGLGQDTLLGGDGNDTLLNSDGDDSLDGGAGDDSIVATGGEDTLRGGTGADTMEGGDDADTFIIEDNFGNDVIIGGEGTTDGTDRDFDIIDLTALTGPVTVTYTGDEAGTITDGTHTITFSEIEQIITTDQNDSINAVDDTSGSFLDARGGDDEIRGGQGNDTILGGSGRDTISDGEGDDSVDAGSGDDIIGGWSGNDTFDGGRVTTVSRGRWRRQHSGRRR</sequence>
<feature type="region of interest" description="Disordered" evidence="8">
    <location>
        <begin position="869"/>
        <end position="890"/>
    </location>
</feature>
<evidence type="ECO:0000256" key="8">
    <source>
        <dbReference type="SAM" id="MobiDB-lite"/>
    </source>
</evidence>
<keyword evidence="3" id="KW-0964">Secreted</keyword>
<dbReference type="InterPro" id="IPR011049">
    <property type="entry name" value="Serralysin-like_metalloprot_C"/>
</dbReference>
<evidence type="ECO:0008006" key="11">
    <source>
        <dbReference type="Google" id="ProtNLM"/>
    </source>
</evidence>
<comment type="subcellular location">
    <subcellularLocation>
        <location evidence="1">Membrane</location>
    </subcellularLocation>
    <subcellularLocation>
        <location evidence="2">Secreted</location>
    </subcellularLocation>
</comment>
<reference evidence="9" key="1">
    <citation type="submission" date="2021-04" db="EMBL/GenBank/DDBJ databases">
        <title>Complete genome sequence for Sulfitobacter sp. strain JK7-1.</title>
        <authorList>
            <person name="Park S.-J."/>
        </authorList>
    </citation>
    <scope>NUCLEOTIDE SEQUENCE</scope>
    <source>
        <strain evidence="9">JK7-1</strain>
    </source>
</reference>
<dbReference type="PROSITE" id="PS00330">
    <property type="entry name" value="HEMOLYSIN_CALCIUM"/>
    <property type="match status" value="9"/>
</dbReference>
<evidence type="ECO:0000256" key="4">
    <source>
        <dbReference type="ARBA" id="ARBA00022656"/>
    </source>
</evidence>
<organism evidence="9 10">
    <name type="scientific">Sulfitobacter albidus</name>
    <dbReference type="NCBI Taxonomy" id="2829501"/>
    <lineage>
        <taxon>Bacteria</taxon>
        <taxon>Pseudomonadati</taxon>
        <taxon>Pseudomonadota</taxon>
        <taxon>Alphaproteobacteria</taxon>
        <taxon>Rhodobacterales</taxon>
        <taxon>Roseobacteraceae</taxon>
        <taxon>Sulfitobacter</taxon>
    </lineage>
</organism>
<feature type="region of interest" description="Disordered" evidence="8">
    <location>
        <begin position="981"/>
        <end position="1054"/>
    </location>
</feature>
<dbReference type="GO" id="GO:0016020">
    <property type="term" value="C:membrane"/>
    <property type="evidence" value="ECO:0007669"/>
    <property type="project" value="UniProtKB-SubCell"/>
</dbReference>
<evidence type="ECO:0000256" key="6">
    <source>
        <dbReference type="ARBA" id="ARBA00023026"/>
    </source>
</evidence>
<dbReference type="Proteomes" id="UP000683291">
    <property type="component" value="Chromosome pJK7-1-1"/>
</dbReference>
<name>A0A975PNS4_9RHOB</name>
<dbReference type="AlphaFoldDB" id="A0A975PNS4"/>
<dbReference type="PANTHER" id="PTHR38340">
    <property type="entry name" value="S-LAYER PROTEIN"/>
    <property type="match status" value="1"/>
</dbReference>
<dbReference type="InterPro" id="IPR003995">
    <property type="entry name" value="RTX_toxin_determinant-A"/>
</dbReference>
<evidence type="ECO:0000256" key="3">
    <source>
        <dbReference type="ARBA" id="ARBA00022525"/>
    </source>
</evidence>
<dbReference type="EMBL" id="CP073582">
    <property type="protein sequence ID" value="QUJ78138.1"/>
    <property type="molecule type" value="Genomic_DNA"/>
</dbReference>
<dbReference type="GO" id="GO:0090729">
    <property type="term" value="F:toxin activity"/>
    <property type="evidence" value="ECO:0007669"/>
    <property type="project" value="UniProtKB-KW"/>
</dbReference>
<gene>
    <name evidence="9" type="ORF">KDD17_17505</name>
</gene>
<dbReference type="Gene3D" id="2.150.10.10">
    <property type="entry name" value="Serralysin-like metalloprotease, C-terminal"/>
    <property type="match status" value="6"/>
</dbReference>
<keyword evidence="10" id="KW-1185">Reference proteome</keyword>
<keyword evidence="6" id="KW-0843">Virulence</keyword>
<dbReference type="InterPro" id="IPR018511">
    <property type="entry name" value="Hemolysin-typ_Ca-bd_CS"/>
</dbReference>
<evidence type="ECO:0000256" key="5">
    <source>
        <dbReference type="ARBA" id="ARBA00022737"/>
    </source>
</evidence>
<keyword evidence="5" id="KW-0677">Repeat</keyword>
<proteinExistence type="predicted"/>
<dbReference type="GO" id="GO:0005576">
    <property type="term" value="C:extracellular region"/>
    <property type="evidence" value="ECO:0007669"/>
    <property type="project" value="UniProtKB-SubCell"/>
</dbReference>
<evidence type="ECO:0000313" key="9">
    <source>
        <dbReference type="EMBL" id="QUJ78138.1"/>
    </source>
</evidence>
<feature type="compositionally biased region" description="Basic residues" evidence="8">
    <location>
        <begin position="1043"/>
        <end position="1054"/>
    </location>
</feature>
<dbReference type="InterPro" id="IPR001343">
    <property type="entry name" value="Hemolysn_Ca-bd"/>
</dbReference>
<accession>A0A975PNS4</accession>
<protein>
    <recommendedName>
        <fullName evidence="11">Calcium-binding protein</fullName>
    </recommendedName>
</protein>
<dbReference type="Pfam" id="PF00353">
    <property type="entry name" value="HemolysinCabind"/>
    <property type="match status" value="12"/>
</dbReference>
<dbReference type="PRINTS" id="PR00313">
    <property type="entry name" value="CABNDNGRPT"/>
</dbReference>
<dbReference type="RefSeq" id="WP_212706330.1">
    <property type="nucleotide sequence ID" value="NZ_CP073582.1"/>
</dbReference>
<dbReference type="PANTHER" id="PTHR38340:SF1">
    <property type="entry name" value="S-LAYER PROTEIN"/>
    <property type="match status" value="1"/>
</dbReference>
<evidence type="ECO:0000313" key="10">
    <source>
        <dbReference type="Proteomes" id="UP000683291"/>
    </source>
</evidence>
<keyword evidence="7" id="KW-0472">Membrane</keyword>
<feature type="region of interest" description="Disordered" evidence="8">
    <location>
        <begin position="677"/>
        <end position="709"/>
    </location>
</feature>
<evidence type="ECO:0000256" key="1">
    <source>
        <dbReference type="ARBA" id="ARBA00004370"/>
    </source>
</evidence>
<dbReference type="GO" id="GO:0005509">
    <property type="term" value="F:calcium ion binding"/>
    <property type="evidence" value="ECO:0007669"/>
    <property type="project" value="InterPro"/>
</dbReference>
<dbReference type="SUPFAM" id="SSF51120">
    <property type="entry name" value="beta-Roll"/>
    <property type="match status" value="7"/>
</dbReference>
<evidence type="ECO:0000256" key="7">
    <source>
        <dbReference type="ARBA" id="ARBA00023136"/>
    </source>
</evidence>
<evidence type="ECO:0000256" key="2">
    <source>
        <dbReference type="ARBA" id="ARBA00004613"/>
    </source>
</evidence>
<feature type="compositionally biased region" description="Low complexity" evidence="8">
    <location>
        <begin position="1015"/>
        <end position="1030"/>
    </location>
</feature>